<feature type="modified residue" description="4-aspartylphosphate" evidence="6">
    <location>
        <position position="51"/>
    </location>
</feature>
<dbReference type="CDD" id="cd17624">
    <property type="entry name" value="REC_OmpR_PmrA-like"/>
    <property type="match status" value="1"/>
</dbReference>
<dbReference type="SUPFAM" id="SSF46894">
    <property type="entry name" value="C-terminal effector domain of the bipartite response regulators"/>
    <property type="match status" value="1"/>
</dbReference>
<dbReference type="SMART" id="SM00448">
    <property type="entry name" value="REC"/>
    <property type="match status" value="1"/>
</dbReference>
<reference evidence="10 11" key="1">
    <citation type="journal article" date="2012" name="J. Bacteriol.">
        <title>Complete genome sequences of Methylophaga sp. strain JAM1 and Methylophaga sp. strain JAM7.</title>
        <authorList>
            <person name="Villeneuve C."/>
            <person name="Martineau C."/>
            <person name="Mauffrey F."/>
            <person name="Villemur R."/>
        </authorList>
    </citation>
    <scope>NUCLEOTIDE SEQUENCE [LARGE SCALE GENOMIC DNA]</scope>
    <source>
        <strain evidence="10 11">JAM7</strain>
    </source>
</reference>
<dbReference type="PROSITE" id="PS50110">
    <property type="entry name" value="RESPONSE_REGULATORY"/>
    <property type="match status" value="1"/>
</dbReference>
<keyword evidence="2" id="KW-0902">Two-component regulatory system</keyword>
<dbReference type="GO" id="GO:0000156">
    <property type="term" value="F:phosphorelay response regulator activity"/>
    <property type="evidence" value="ECO:0007669"/>
    <property type="project" value="TreeGrafter"/>
</dbReference>
<evidence type="ECO:0000256" key="2">
    <source>
        <dbReference type="ARBA" id="ARBA00023012"/>
    </source>
</evidence>
<dbReference type="Gene3D" id="6.10.250.690">
    <property type="match status" value="1"/>
</dbReference>
<dbReference type="KEGG" id="mec:Q7C_1357"/>
<keyword evidence="5" id="KW-0804">Transcription</keyword>
<keyword evidence="1 6" id="KW-0597">Phosphoprotein</keyword>
<keyword evidence="3" id="KW-0805">Transcription regulation</keyword>
<dbReference type="GO" id="GO:0005829">
    <property type="term" value="C:cytosol"/>
    <property type="evidence" value="ECO:0007669"/>
    <property type="project" value="TreeGrafter"/>
</dbReference>
<dbReference type="EMBL" id="CP003380">
    <property type="protein sequence ID" value="AFJ02507.1"/>
    <property type="molecule type" value="Genomic_DNA"/>
</dbReference>
<evidence type="ECO:0000256" key="1">
    <source>
        <dbReference type="ARBA" id="ARBA00022553"/>
    </source>
</evidence>
<feature type="domain" description="OmpR/PhoB-type" evidence="9">
    <location>
        <begin position="126"/>
        <end position="224"/>
    </location>
</feature>
<dbReference type="Pfam" id="PF00072">
    <property type="entry name" value="Response_reg"/>
    <property type="match status" value="1"/>
</dbReference>
<feature type="DNA-binding region" description="OmpR/PhoB-type" evidence="7">
    <location>
        <begin position="126"/>
        <end position="224"/>
    </location>
</feature>
<dbReference type="InterPro" id="IPR036388">
    <property type="entry name" value="WH-like_DNA-bd_sf"/>
</dbReference>
<dbReference type="eggNOG" id="COG0745">
    <property type="taxonomic scope" value="Bacteria"/>
</dbReference>
<evidence type="ECO:0000313" key="11">
    <source>
        <dbReference type="Proteomes" id="UP000009145"/>
    </source>
</evidence>
<organism evidence="10 11">
    <name type="scientific">Methylophaga frappieri (strain ATCC BAA-2434 / DSM 25690 / JAM7)</name>
    <dbReference type="NCBI Taxonomy" id="754477"/>
    <lineage>
        <taxon>Bacteria</taxon>
        <taxon>Pseudomonadati</taxon>
        <taxon>Pseudomonadota</taxon>
        <taxon>Gammaproteobacteria</taxon>
        <taxon>Thiotrichales</taxon>
        <taxon>Piscirickettsiaceae</taxon>
        <taxon>Methylophaga</taxon>
    </lineage>
</organism>
<dbReference type="STRING" id="754477.Q7C_1357"/>
<evidence type="ECO:0000256" key="5">
    <source>
        <dbReference type="ARBA" id="ARBA00023163"/>
    </source>
</evidence>
<dbReference type="InterPro" id="IPR016032">
    <property type="entry name" value="Sig_transdc_resp-reg_C-effctor"/>
</dbReference>
<keyword evidence="4 7" id="KW-0238">DNA-binding</keyword>
<evidence type="ECO:0000259" key="9">
    <source>
        <dbReference type="PROSITE" id="PS51755"/>
    </source>
</evidence>
<dbReference type="GO" id="GO:0006355">
    <property type="term" value="P:regulation of DNA-templated transcription"/>
    <property type="evidence" value="ECO:0007669"/>
    <property type="project" value="InterPro"/>
</dbReference>
<dbReference type="PANTHER" id="PTHR48111:SF1">
    <property type="entry name" value="TWO-COMPONENT RESPONSE REGULATOR ORR33"/>
    <property type="match status" value="1"/>
</dbReference>
<dbReference type="SUPFAM" id="SSF52172">
    <property type="entry name" value="CheY-like"/>
    <property type="match status" value="1"/>
</dbReference>
<evidence type="ECO:0000256" key="3">
    <source>
        <dbReference type="ARBA" id="ARBA00023015"/>
    </source>
</evidence>
<accession>I1YHW4</accession>
<keyword evidence="11" id="KW-1185">Reference proteome</keyword>
<dbReference type="PATRIC" id="fig|754477.3.peg.1338"/>
<dbReference type="Proteomes" id="UP000009145">
    <property type="component" value="Chromosome"/>
</dbReference>
<dbReference type="InterPro" id="IPR011006">
    <property type="entry name" value="CheY-like_superfamily"/>
</dbReference>
<evidence type="ECO:0000256" key="4">
    <source>
        <dbReference type="ARBA" id="ARBA00023125"/>
    </source>
</evidence>
<dbReference type="PANTHER" id="PTHR48111">
    <property type="entry name" value="REGULATOR OF RPOS"/>
    <property type="match status" value="1"/>
</dbReference>
<dbReference type="Gene3D" id="1.10.10.10">
    <property type="entry name" value="Winged helix-like DNA-binding domain superfamily/Winged helix DNA-binding domain"/>
    <property type="match status" value="1"/>
</dbReference>
<dbReference type="GO" id="GO:0032993">
    <property type="term" value="C:protein-DNA complex"/>
    <property type="evidence" value="ECO:0007669"/>
    <property type="project" value="TreeGrafter"/>
</dbReference>
<dbReference type="AlphaFoldDB" id="I1YHW4"/>
<proteinExistence type="predicted"/>
<dbReference type="Gene3D" id="3.40.50.2300">
    <property type="match status" value="1"/>
</dbReference>
<evidence type="ECO:0000256" key="6">
    <source>
        <dbReference type="PROSITE-ProRule" id="PRU00169"/>
    </source>
</evidence>
<dbReference type="InterPro" id="IPR001867">
    <property type="entry name" value="OmpR/PhoB-type_DNA-bd"/>
</dbReference>
<evidence type="ECO:0000256" key="7">
    <source>
        <dbReference type="PROSITE-ProRule" id="PRU01091"/>
    </source>
</evidence>
<gene>
    <name evidence="10" type="ordered locus">Q7C_1357</name>
</gene>
<evidence type="ECO:0000313" key="10">
    <source>
        <dbReference type="EMBL" id="AFJ02507.1"/>
    </source>
</evidence>
<dbReference type="PROSITE" id="PS51755">
    <property type="entry name" value="OMPR_PHOB"/>
    <property type="match status" value="1"/>
</dbReference>
<dbReference type="Pfam" id="PF00486">
    <property type="entry name" value="Trans_reg_C"/>
    <property type="match status" value="1"/>
</dbReference>
<feature type="domain" description="Response regulatory" evidence="8">
    <location>
        <begin position="2"/>
        <end position="118"/>
    </location>
</feature>
<dbReference type="SMART" id="SM00862">
    <property type="entry name" value="Trans_reg_C"/>
    <property type="match status" value="1"/>
</dbReference>
<dbReference type="HOGENOM" id="CLU_000445_30_1_6"/>
<dbReference type="OrthoDB" id="9802426at2"/>
<evidence type="ECO:0000259" key="8">
    <source>
        <dbReference type="PROSITE" id="PS50110"/>
    </source>
</evidence>
<name>I1YHW4_METFJ</name>
<dbReference type="CDD" id="cd00383">
    <property type="entry name" value="trans_reg_C"/>
    <property type="match status" value="1"/>
</dbReference>
<dbReference type="GO" id="GO:0000976">
    <property type="term" value="F:transcription cis-regulatory region binding"/>
    <property type="evidence" value="ECO:0007669"/>
    <property type="project" value="TreeGrafter"/>
</dbReference>
<protein>
    <submittedName>
        <fullName evidence="10">Two component transcriptional regulator, winged helix family</fullName>
    </submittedName>
</protein>
<dbReference type="InterPro" id="IPR001789">
    <property type="entry name" value="Sig_transdc_resp-reg_receiver"/>
</dbReference>
<sequence precursor="true">MKILIVEDHPELAVLVSRHLARNGHVIDHAATASQAETLLQLSQYEMLILDLGLPDVDGLSLLRRLRQKQLLTDSFCLILSARDAIEDRVSGLDAGADDYLVKPFDIAELEARIKALSRRPKQVDITQPALGNMWLDMSSHVLHAEDHAIGLARRELVMLALLMRQPHHIFSKQALESQLYSWDEESSANAIEALISRVRRKMREVGTNCRIETAHGLGYRLILNSSQYNAPES</sequence>
<dbReference type="InterPro" id="IPR039420">
    <property type="entry name" value="WalR-like"/>
</dbReference>